<evidence type="ECO:0000256" key="2">
    <source>
        <dbReference type="ARBA" id="ARBA00009777"/>
    </source>
</evidence>
<keyword evidence="6 10" id="KW-0479">Metal-binding</keyword>
<dbReference type="CDD" id="cd01335">
    <property type="entry name" value="Radical_SAM"/>
    <property type="match status" value="1"/>
</dbReference>
<evidence type="ECO:0000256" key="10">
    <source>
        <dbReference type="RuleBase" id="RU362053"/>
    </source>
</evidence>
<dbReference type="Gene3D" id="3.20.20.70">
    <property type="entry name" value="Aldolase class I"/>
    <property type="match status" value="1"/>
</dbReference>
<keyword evidence="12" id="KW-0670">Pyruvate</keyword>
<proteinExistence type="inferred from homology"/>
<name>A0A4V2Q833_9FIRM</name>
<comment type="cofactor">
    <cofactor evidence="10">
        <name>[4Fe-4S] cluster</name>
        <dbReference type="ChEBI" id="CHEBI:49883"/>
    </cofactor>
    <text evidence="10">Binds 1 [4Fe-4S] cluster. The cluster is coordinated with 3 cysteines and an exchangeable S-adenosyl-L-methionine.</text>
</comment>
<keyword evidence="9 10" id="KW-0411">Iron-sulfur</keyword>
<accession>A0A4V2Q833</accession>
<evidence type="ECO:0000256" key="8">
    <source>
        <dbReference type="ARBA" id="ARBA00023004"/>
    </source>
</evidence>
<dbReference type="AlphaFoldDB" id="A0A4V2Q833"/>
<dbReference type="InterPro" id="IPR007197">
    <property type="entry name" value="rSAM"/>
</dbReference>
<organism evidence="12 13">
    <name type="scientific">Anaerospora hongkongensis</name>
    <dbReference type="NCBI Taxonomy" id="244830"/>
    <lineage>
        <taxon>Bacteria</taxon>
        <taxon>Bacillati</taxon>
        <taxon>Bacillota</taxon>
        <taxon>Negativicutes</taxon>
        <taxon>Selenomonadales</taxon>
        <taxon>Sporomusaceae</taxon>
        <taxon>Anaerospora</taxon>
    </lineage>
</organism>
<comment type="catalytic activity">
    <reaction evidence="10">
        <text>glycyl-[formate C-acetyltransferase] + reduced [flavodoxin] + S-adenosyl-L-methionine = glycin-2-yl radical-[formate C-acetyltransferase] + semiquinone [flavodoxin] + 5'-deoxyadenosine + L-methionine + H(+)</text>
        <dbReference type="Rhea" id="RHEA:19225"/>
        <dbReference type="Rhea" id="RHEA-COMP:10622"/>
        <dbReference type="Rhea" id="RHEA-COMP:12190"/>
        <dbReference type="Rhea" id="RHEA-COMP:12191"/>
        <dbReference type="Rhea" id="RHEA-COMP:14480"/>
        <dbReference type="ChEBI" id="CHEBI:15378"/>
        <dbReference type="ChEBI" id="CHEBI:17319"/>
        <dbReference type="ChEBI" id="CHEBI:29947"/>
        <dbReference type="ChEBI" id="CHEBI:32722"/>
        <dbReference type="ChEBI" id="CHEBI:57618"/>
        <dbReference type="ChEBI" id="CHEBI:57844"/>
        <dbReference type="ChEBI" id="CHEBI:59789"/>
        <dbReference type="ChEBI" id="CHEBI:140311"/>
        <dbReference type="EC" id="1.97.1.4"/>
    </reaction>
</comment>
<evidence type="ECO:0000256" key="3">
    <source>
        <dbReference type="ARBA" id="ARBA00021356"/>
    </source>
</evidence>
<dbReference type="RefSeq" id="WP_132082885.1">
    <property type="nucleotide sequence ID" value="NZ_SLUI01000015.1"/>
</dbReference>
<dbReference type="GO" id="GO:0046872">
    <property type="term" value="F:metal ion binding"/>
    <property type="evidence" value="ECO:0007669"/>
    <property type="project" value="UniProtKB-UniRule"/>
</dbReference>
<keyword evidence="7 10" id="KW-0560">Oxidoreductase</keyword>
<dbReference type="InterPro" id="IPR013785">
    <property type="entry name" value="Aldolase_TIM"/>
</dbReference>
<dbReference type="GO" id="GO:0043365">
    <property type="term" value="F:[formate-C-acetyltransferase]-activating enzyme activity"/>
    <property type="evidence" value="ECO:0007669"/>
    <property type="project" value="UniProtKB-UniRule"/>
</dbReference>
<dbReference type="Proteomes" id="UP000295063">
    <property type="component" value="Unassembled WGS sequence"/>
</dbReference>
<dbReference type="GO" id="GO:0051539">
    <property type="term" value="F:4 iron, 4 sulfur cluster binding"/>
    <property type="evidence" value="ECO:0007669"/>
    <property type="project" value="UniProtKB-UniRule"/>
</dbReference>
<evidence type="ECO:0000256" key="9">
    <source>
        <dbReference type="ARBA" id="ARBA00023014"/>
    </source>
</evidence>
<keyword evidence="10" id="KW-0963">Cytoplasm</keyword>
<keyword evidence="12" id="KW-0456">Lyase</keyword>
<dbReference type="SFLD" id="SFLDG01066">
    <property type="entry name" value="organic_radical-activating_enz"/>
    <property type="match status" value="1"/>
</dbReference>
<dbReference type="GO" id="GO:0016829">
    <property type="term" value="F:lyase activity"/>
    <property type="evidence" value="ECO:0007669"/>
    <property type="project" value="UniProtKB-KW"/>
</dbReference>
<feature type="domain" description="Radical SAM core" evidence="11">
    <location>
        <begin position="14"/>
        <end position="234"/>
    </location>
</feature>
<dbReference type="PROSITE" id="PS01087">
    <property type="entry name" value="RADICAL_ACTIVATING"/>
    <property type="match status" value="1"/>
</dbReference>
<evidence type="ECO:0000256" key="1">
    <source>
        <dbReference type="ARBA" id="ARBA00003141"/>
    </source>
</evidence>
<gene>
    <name evidence="12" type="ORF">EV210_11561</name>
</gene>
<keyword evidence="13" id="KW-1185">Reference proteome</keyword>
<dbReference type="InterPro" id="IPR012838">
    <property type="entry name" value="PFL1_activating"/>
</dbReference>
<keyword evidence="8 10" id="KW-0408">Iron</keyword>
<evidence type="ECO:0000259" key="11">
    <source>
        <dbReference type="PROSITE" id="PS51918"/>
    </source>
</evidence>
<evidence type="ECO:0000256" key="5">
    <source>
        <dbReference type="ARBA" id="ARBA00022691"/>
    </source>
</evidence>
<dbReference type="PANTHER" id="PTHR30352">
    <property type="entry name" value="PYRUVATE FORMATE-LYASE-ACTIVATING ENZYME"/>
    <property type="match status" value="1"/>
</dbReference>
<keyword evidence="4 10" id="KW-0004">4Fe-4S</keyword>
<dbReference type="Pfam" id="PF04055">
    <property type="entry name" value="Radical_SAM"/>
    <property type="match status" value="1"/>
</dbReference>
<dbReference type="GO" id="GO:0005737">
    <property type="term" value="C:cytoplasm"/>
    <property type="evidence" value="ECO:0007669"/>
    <property type="project" value="UniProtKB-SubCell"/>
</dbReference>
<dbReference type="PANTHER" id="PTHR30352:SF5">
    <property type="entry name" value="PYRUVATE FORMATE-LYASE 1-ACTIVATING ENZYME"/>
    <property type="match status" value="1"/>
</dbReference>
<evidence type="ECO:0000256" key="4">
    <source>
        <dbReference type="ARBA" id="ARBA00022485"/>
    </source>
</evidence>
<reference evidence="12 13" key="1">
    <citation type="submission" date="2019-03" db="EMBL/GenBank/DDBJ databases">
        <title>Genomic Encyclopedia of Type Strains, Phase IV (KMG-IV): sequencing the most valuable type-strain genomes for metagenomic binning, comparative biology and taxonomic classification.</title>
        <authorList>
            <person name="Goeker M."/>
        </authorList>
    </citation>
    <scope>NUCLEOTIDE SEQUENCE [LARGE SCALE GENOMIC DNA]</scope>
    <source>
        <strain evidence="12 13">DSM 15969</strain>
    </source>
</reference>
<comment type="caution">
    <text evidence="12">The sequence shown here is derived from an EMBL/GenBank/DDBJ whole genome shotgun (WGS) entry which is preliminary data.</text>
</comment>
<keyword evidence="5 10" id="KW-0949">S-adenosyl-L-methionine</keyword>
<dbReference type="InterPro" id="IPR034457">
    <property type="entry name" value="Organic_radical-activating"/>
</dbReference>
<sequence>MQAYYHSTETFGTVDGRGIRYVLFLTGCALACKFCHNRDTWPCTGETITDDQVLAHYNRYRNYYKAANGGITVSGGEPLLQADFVARLFHRCRLEGIHTTLDTAGYAPQESLAKVLAFTDAVLFGLKAIDDTVHQQLTGASNRTILDNLRWLAGKTVVTVRYIIIPGVNDSKEELSELALFLQTLTVIPPVELLPYHTAGQYKWQQMGHAYPLEGIRDAGVEDMNQARLALQQKGIVVL</sequence>
<dbReference type="SFLD" id="SFLDS00029">
    <property type="entry name" value="Radical_SAM"/>
    <property type="match status" value="1"/>
</dbReference>
<evidence type="ECO:0000256" key="7">
    <source>
        <dbReference type="ARBA" id="ARBA00023002"/>
    </source>
</evidence>
<evidence type="ECO:0000313" key="12">
    <source>
        <dbReference type="EMBL" id="TCL34475.1"/>
    </source>
</evidence>
<evidence type="ECO:0000256" key="6">
    <source>
        <dbReference type="ARBA" id="ARBA00022723"/>
    </source>
</evidence>
<dbReference type="NCBIfam" id="TIGR02493">
    <property type="entry name" value="PFLA"/>
    <property type="match status" value="1"/>
</dbReference>
<dbReference type="PROSITE" id="PS51918">
    <property type="entry name" value="RADICAL_SAM"/>
    <property type="match status" value="1"/>
</dbReference>
<protein>
    <recommendedName>
        <fullName evidence="3 10">Pyruvate formate-lyase-activating enzyme</fullName>
        <ecNumber evidence="10">1.97.1.4</ecNumber>
    </recommendedName>
</protein>
<dbReference type="OrthoDB" id="9782387at2"/>
<evidence type="ECO:0000313" key="13">
    <source>
        <dbReference type="Proteomes" id="UP000295063"/>
    </source>
</evidence>
<dbReference type="InterPro" id="IPR058240">
    <property type="entry name" value="rSAM_sf"/>
</dbReference>
<comment type="function">
    <text evidence="1 10">Activation of pyruvate formate-lyase under anaerobic conditions by generation of an organic free radical, using S-adenosylmethionine and reduced flavodoxin as cosubstrates to produce 5'-deoxy-adenosine.</text>
</comment>
<comment type="similarity">
    <text evidence="2 10">Belongs to the organic radical-activating enzymes family.</text>
</comment>
<dbReference type="EC" id="1.97.1.4" evidence="10"/>
<comment type="subcellular location">
    <subcellularLocation>
        <location evidence="10">Cytoplasm</location>
    </subcellularLocation>
</comment>
<dbReference type="EMBL" id="SLUI01000015">
    <property type="protein sequence ID" value="TCL34475.1"/>
    <property type="molecule type" value="Genomic_DNA"/>
</dbReference>
<dbReference type="InterPro" id="IPR001989">
    <property type="entry name" value="Radical_activat_CS"/>
</dbReference>
<dbReference type="SUPFAM" id="SSF102114">
    <property type="entry name" value="Radical SAM enzymes"/>
    <property type="match status" value="1"/>
</dbReference>